<evidence type="ECO:0000313" key="6">
    <source>
        <dbReference type="Proteomes" id="UP000326244"/>
    </source>
</evidence>
<dbReference type="InterPro" id="IPR052944">
    <property type="entry name" value="Sporulation_related"/>
</dbReference>
<reference evidence="3 6" key="1">
    <citation type="submission" date="2018-11" db="EMBL/GenBank/DDBJ databases">
        <title>Genomic analysis of Haloarcula hispanica CBA1121.</title>
        <authorList>
            <person name="Kim Y.B."/>
            <person name="Roh S.W."/>
        </authorList>
    </citation>
    <scope>NUCLEOTIDE SEQUENCE [LARGE SCALE GENOMIC DNA]</scope>
    <source>
        <strain evidence="3 6">CBA1121</strain>
    </source>
</reference>
<accession>A0A482TF31</accession>
<dbReference type="SUPFAM" id="SSF89392">
    <property type="entry name" value="Prokaryotic lipoproteins and lipoprotein localization factors"/>
    <property type="match status" value="1"/>
</dbReference>
<gene>
    <name evidence="3" type="ORF">EGO51_00200</name>
    <name evidence="4" type="ORF">ELS20_12135</name>
</gene>
<evidence type="ECO:0000313" key="3">
    <source>
        <dbReference type="EMBL" id="KAA9408278.1"/>
    </source>
</evidence>
<dbReference type="PANTHER" id="PTHR37507:SF2">
    <property type="entry name" value="SPORULATION PROTEIN YDCC"/>
    <property type="match status" value="1"/>
</dbReference>
<reference evidence="4 5" key="2">
    <citation type="submission" date="2018-12" db="EMBL/GenBank/DDBJ databases">
        <title>Draft genome sequence of Haloarcula hispinica strain 18.1, an halophilic archaeon isolated from Chott El Jerid of Southern Tunisia.</title>
        <authorList>
            <person name="Najjari A."/>
            <person name="Ben Dhia O."/>
            <person name="Ferjani R."/>
            <person name="Mahjoubi M."/>
            <person name="Sghaier H."/>
            <person name="Elshahed M."/>
            <person name="Ouzari H.I."/>
            <person name="Cherid A."/>
            <person name="Youssef N."/>
        </authorList>
    </citation>
    <scope>NUCLEOTIDE SEQUENCE [LARGE SCALE GENOMIC DNA]</scope>
    <source>
        <strain evidence="4 5">18.1</strain>
    </source>
</reference>
<keyword evidence="2" id="KW-1133">Transmembrane helix</keyword>
<comment type="caution">
    <text evidence="4">The sequence shown here is derived from an EMBL/GenBank/DDBJ whole genome shotgun (WGS) entry which is preliminary data.</text>
</comment>
<dbReference type="Proteomes" id="UP000326244">
    <property type="component" value="Unassembled WGS sequence"/>
</dbReference>
<dbReference type="PANTHER" id="PTHR37507">
    <property type="entry name" value="SPORULATION PROTEIN YDCC"/>
    <property type="match status" value="1"/>
</dbReference>
<protein>
    <submittedName>
        <fullName evidence="4">Outer membrane lipoprotein carrier protein LolA</fullName>
    </submittedName>
</protein>
<evidence type="ECO:0000313" key="4">
    <source>
        <dbReference type="EMBL" id="RYJ10659.1"/>
    </source>
</evidence>
<keyword evidence="4" id="KW-0449">Lipoprotein</keyword>
<dbReference type="EMBL" id="RQWK01000001">
    <property type="protein sequence ID" value="KAA9408278.1"/>
    <property type="molecule type" value="Genomic_DNA"/>
</dbReference>
<keyword evidence="2" id="KW-0812">Transmembrane</keyword>
<dbReference type="InterPro" id="IPR029046">
    <property type="entry name" value="LolA/LolB/LppX"/>
</dbReference>
<feature type="transmembrane region" description="Helical" evidence="2">
    <location>
        <begin position="12"/>
        <end position="34"/>
    </location>
</feature>
<keyword evidence="2" id="KW-0472">Membrane</keyword>
<organism evidence="4 5">
    <name type="scientific">Haloarcula hispanica</name>
    <dbReference type="NCBI Taxonomy" id="51589"/>
    <lineage>
        <taxon>Archaea</taxon>
        <taxon>Methanobacteriati</taxon>
        <taxon>Methanobacteriota</taxon>
        <taxon>Stenosarchaea group</taxon>
        <taxon>Halobacteria</taxon>
        <taxon>Halobacteriales</taxon>
        <taxon>Haloarculaceae</taxon>
        <taxon>Haloarcula</taxon>
    </lineage>
</organism>
<evidence type="ECO:0000256" key="2">
    <source>
        <dbReference type="SAM" id="Phobius"/>
    </source>
</evidence>
<feature type="region of interest" description="Disordered" evidence="1">
    <location>
        <begin position="147"/>
        <end position="168"/>
    </location>
</feature>
<sequence length="279" mass="31111">MVTRYLSSERLVPTIATVVVVGVLAVATWSLVFASDGAADQPQIDRDVQQRYESIDGVSATQTTIVSQNGTVTSRTTYDATLQPGTQKKRLVLVNSTSQANDVRLSDGSTLWLYNDSRGRATRIPLSETESDRGERLQRLFTKLDESTADPRSVEPLPVVPRGERWPVNSTEGMTVSYRGTEPVDGREAYVVHVTPRNGTKAYEQTVWVDTQRFFPAKQRTAWTADEKHTVVTTRYANVTYDTGVPHDEFAPDFPDDTAVSVPEPSDRRFYLRCQLCAT</sequence>
<proteinExistence type="predicted"/>
<dbReference type="AlphaFoldDB" id="A0A482TF31"/>
<dbReference type="OMA" id="LRCQLCA"/>
<name>A0A482TF31_HALHI</name>
<dbReference type="EMBL" id="RZIG01000002">
    <property type="protein sequence ID" value="RYJ10659.1"/>
    <property type="molecule type" value="Genomic_DNA"/>
</dbReference>
<evidence type="ECO:0000256" key="1">
    <source>
        <dbReference type="SAM" id="MobiDB-lite"/>
    </source>
</evidence>
<evidence type="ECO:0000313" key="5">
    <source>
        <dbReference type="Proteomes" id="UP000293535"/>
    </source>
</evidence>
<dbReference type="Proteomes" id="UP000293535">
    <property type="component" value="Unassembled WGS sequence"/>
</dbReference>
<dbReference type="Gene3D" id="2.50.20.10">
    <property type="entry name" value="Lipoprotein localisation LolA/LolB/LppX"/>
    <property type="match status" value="1"/>
</dbReference>